<feature type="compositionally biased region" description="Basic and acidic residues" evidence="1">
    <location>
        <begin position="1"/>
        <end position="26"/>
    </location>
</feature>
<name>A0A1R3J9W4_9ROSI</name>
<dbReference type="EMBL" id="AWUE01016439">
    <property type="protein sequence ID" value="OMO91576.1"/>
    <property type="molecule type" value="Genomic_DNA"/>
</dbReference>
<reference evidence="3" key="1">
    <citation type="submission" date="2013-09" db="EMBL/GenBank/DDBJ databases">
        <title>Corchorus olitorius genome sequencing.</title>
        <authorList>
            <person name="Alam M."/>
            <person name="Haque M.S."/>
            <person name="Islam M.S."/>
            <person name="Emdad E.M."/>
            <person name="Islam M.M."/>
            <person name="Ahmed B."/>
            <person name="Halim A."/>
            <person name="Hossen Q.M.M."/>
            <person name="Hossain M.Z."/>
            <person name="Ahmed R."/>
            <person name="Khan M.M."/>
            <person name="Islam R."/>
            <person name="Rashid M.M."/>
            <person name="Khan S.A."/>
            <person name="Rahman M.S."/>
            <person name="Alam M."/>
            <person name="Yahiya A.S."/>
            <person name="Khan M.S."/>
            <person name="Azam M.S."/>
            <person name="Haque T."/>
            <person name="Lashkar M.Z.H."/>
            <person name="Akhand A.I."/>
            <person name="Morshed G."/>
            <person name="Roy S."/>
            <person name="Uddin K.S."/>
            <person name="Rabeya T."/>
            <person name="Hossain A.S."/>
            <person name="Chowdhury A."/>
            <person name="Snigdha A.R."/>
            <person name="Mortoza M.S."/>
            <person name="Matin S.A."/>
            <person name="Hoque S.M.E."/>
            <person name="Islam M.K."/>
            <person name="Roy D.K."/>
            <person name="Haider R."/>
            <person name="Moosa M.M."/>
            <person name="Elias S.M."/>
            <person name="Hasan A.M."/>
            <person name="Jahan S."/>
            <person name="Shafiuddin M."/>
            <person name="Mahmood N."/>
            <person name="Shommy N.S."/>
        </authorList>
    </citation>
    <scope>NUCLEOTIDE SEQUENCE [LARGE SCALE GENOMIC DNA]</scope>
    <source>
        <strain evidence="3">cv. O-4</strain>
    </source>
</reference>
<dbReference type="Proteomes" id="UP000187203">
    <property type="component" value="Unassembled WGS sequence"/>
</dbReference>
<comment type="caution">
    <text evidence="2">The sequence shown here is derived from an EMBL/GenBank/DDBJ whole genome shotgun (WGS) entry which is preliminary data.</text>
</comment>
<gene>
    <name evidence="2" type="ORF">COLO4_18273</name>
</gene>
<keyword evidence="3" id="KW-1185">Reference proteome</keyword>
<feature type="region of interest" description="Disordered" evidence="1">
    <location>
        <begin position="1"/>
        <end position="33"/>
    </location>
</feature>
<proteinExistence type="predicted"/>
<dbReference type="AlphaFoldDB" id="A0A1R3J9W4"/>
<sequence>MGKEAKERKGQFEWKPLATEEIKGKTEPGGNFG</sequence>
<evidence type="ECO:0000256" key="1">
    <source>
        <dbReference type="SAM" id="MobiDB-lite"/>
    </source>
</evidence>
<accession>A0A1R3J9W4</accession>
<evidence type="ECO:0000313" key="2">
    <source>
        <dbReference type="EMBL" id="OMO91576.1"/>
    </source>
</evidence>
<organism evidence="2 3">
    <name type="scientific">Corchorus olitorius</name>
    <dbReference type="NCBI Taxonomy" id="93759"/>
    <lineage>
        <taxon>Eukaryota</taxon>
        <taxon>Viridiplantae</taxon>
        <taxon>Streptophyta</taxon>
        <taxon>Embryophyta</taxon>
        <taxon>Tracheophyta</taxon>
        <taxon>Spermatophyta</taxon>
        <taxon>Magnoliopsida</taxon>
        <taxon>eudicotyledons</taxon>
        <taxon>Gunneridae</taxon>
        <taxon>Pentapetalae</taxon>
        <taxon>rosids</taxon>
        <taxon>malvids</taxon>
        <taxon>Malvales</taxon>
        <taxon>Malvaceae</taxon>
        <taxon>Grewioideae</taxon>
        <taxon>Apeibeae</taxon>
        <taxon>Corchorus</taxon>
    </lineage>
</organism>
<evidence type="ECO:0000313" key="3">
    <source>
        <dbReference type="Proteomes" id="UP000187203"/>
    </source>
</evidence>
<protein>
    <submittedName>
        <fullName evidence="2">Uncharacterized protein</fullName>
    </submittedName>
</protein>